<organism evidence="5 6">
    <name type="scientific">Candidatus Manganitrophus noduliformans</name>
    <dbReference type="NCBI Taxonomy" id="2606439"/>
    <lineage>
        <taxon>Bacteria</taxon>
        <taxon>Pseudomonadati</taxon>
        <taxon>Nitrospirota</taxon>
        <taxon>Nitrospiria</taxon>
        <taxon>Candidatus Troglogloeales</taxon>
        <taxon>Candidatus Manganitrophaceae</taxon>
        <taxon>Candidatus Manganitrophus</taxon>
    </lineage>
</organism>
<evidence type="ECO:0000256" key="3">
    <source>
        <dbReference type="PROSITE-ProRule" id="PRU00339"/>
    </source>
</evidence>
<reference evidence="5 6" key="1">
    <citation type="journal article" date="2020" name="Nature">
        <title>Bacterial chemolithoautotrophy via manganese oxidation.</title>
        <authorList>
            <person name="Yu H."/>
            <person name="Leadbetter J.R."/>
        </authorList>
    </citation>
    <scope>NUCLEOTIDE SEQUENCE [LARGE SCALE GENOMIC DNA]</scope>
    <source>
        <strain evidence="5 6">Mn-1</strain>
    </source>
</reference>
<dbReference type="AlphaFoldDB" id="A0A7X6DNH3"/>
<gene>
    <name evidence="5" type="ORF">MNODULE_07070</name>
</gene>
<accession>A0A7X6DNH3</accession>
<dbReference type="PROSITE" id="PS50005">
    <property type="entry name" value="TPR"/>
    <property type="match status" value="1"/>
</dbReference>
<dbReference type="PROSITE" id="PS51257">
    <property type="entry name" value="PROKAR_LIPOPROTEIN"/>
    <property type="match status" value="1"/>
</dbReference>
<dbReference type="Gene3D" id="1.25.40.10">
    <property type="entry name" value="Tetratricopeptide repeat domain"/>
    <property type="match status" value="1"/>
</dbReference>
<evidence type="ECO:0000313" key="5">
    <source>
        <dbReference type="EMBL" id="NKE70498.1"/>
    </source>
</evidence>
<dbReference type="Pfam" id="PF07719">
    <property type="entry name" value="TPR_2"/>
    <property type="match status" value="1"/>
</dbReference>
<dbReference type="InterPro" id="IPR013105">
    <property type="entry name" value="TPR_2"/>
</dbReference>
<dbReference type="InterPro" id="IPR011990">
    <property type="entry name" value="TPR-like_helical_dom_sf"/>
</dbReference>
<dbReference type="EMBL" id="VTOW01000001">
    <property type="protein sequence ID" value="NKE70498.1"/>
    <property type="molecule type" value="Genomic_DNA"/>
</dbReference>
<evidence type="ECO:0008006" key="7">
    <source>
        <dbReference type="Google" id="ProtNLM"/>
    </source>
</evidence>
<name>A0A7X6DNH3_9BACT</name>
<evidence type="ECO:0000313" key="6">
    <source>
        <dbReference type="Proteomes" id="UP000534783"/>
    </source>
</evidence>
<dbReference type="RefSeq" id="WP_168058743.1">
    <property type="nucleotide sequence ID" value="NZ_VTOW01000001.1"/>
</dbReference>
<dbReference type="SUPFAM" id="SSF48452">
    <property type="entry name" value="TPR-like"/>
    <property type="match status" value="1"/>
</dbReference>
<feature type="chain" id="PRO_5030792963" description="Tetratricopeptide repeat protein" evidence="4">
    <location>
        <begin position="25"/>
        <end position="125"/>
    </location>
</feature>
<comment type="caution">
    <text evidence="5">The sequence shown here is derived from an EMBL/GenBank/DDBJ whole genome shotgun (WGS) entry which is preliminary data.</text>
</comment>
<dbReference type="Proteomes" id="UP000534783">
    <property type="component" value="Unassembled WGS sequence"/>
</dbReference>
<keyword evidence="2 3" id="KW-0802">TPR repeat</keyword>
<keyword evidence="6" id="KW-1185">Reference proteome</keyword>
<feature type="signal peptide" evidence="4">
    <location>
        <begin position="1"/>
        <end position="24"/>
    </location>
</feature>
<dbReference type="SMART" id="SM00028">
    <property type="entry name" value="TPR"/>
    <property type="match status" value="2"/>
</dbReference>
<proteinExistence type="predicted"/>
<evidence type="ECO:0000256" key="4">
    <source>
        <dbReference type="SAM" id="SignalP"/>
    </source>
</evidence>
<evidence type="ECO:0000256" key="1">
    <source>
        <dbReference type="ARBA" id="ARBA00022737"/>
    </source>
</evidence>
<keyword evidence="1" id="KW-0677">Repeat</keyword>
<evidence type="ECO:0000256" key="2">
    <source>
        <dbReference type="ARBA" id="ARBA00022803"/>
    </source>
</evidence>
<sequence length="125" mass="13507">MRKRGYLLVMALLGLTSCSGGGGAASAQIPVLLSPYDMSNKEAAAKNNEGVDHLVQKHYEVASRHLNEAIAAKGDFAEAHFNLAIAYDGMGKHPEATEAFKKAKRFGGDNREITENEILKKHLSP</sequence>
<protein>
    <recommendedName>
        <fullName evidence="7">Tetratricopeptide repeat protein</fullName>
    </recommendedName>
</protein>
<keyword evidence="4" id="KW-0732">Signal</keyword>
<feature type="repeat" description="TPR" evidence="3">
    <location>
        <begin position="77"/>
        <end position="110"/>
    </location>
</feature>
<dbReference type="InterPro" id="IPR019734">
    <property type="entry name" value="TPR_rpt"/>
</dbReference>